<dbReference type="STRING" id="1703345.A3860_22420"/>
<dbReference type="CDD" id="cd18547">
    <property type="entry name" value="ABC_6TM_Tm288_like"/>
    <property type="match status" value="1"/>
</dbReference>
<evidence type="ECO:0000256" key="3">
    <source>
        <dbReference type="ARBA" id="ARBA00022741"/>
    </source>
</evidence>
<protein>
    <submittedName>
        <fullName evidence="10">Multidrug ABC transporter</fullName>
    </submittedName>
</protein>
<comment type="caution">
    <text evidence="10">The sequence shown here is derived from an EMBL/GenBank/DDBJ whole genome shotgun (WGS) entry which is preliminary data.</text>
</comment>
<keyword evidence="5 7" id="KW-1133">Transmembrane helix</keyword>
<feature type="transmembrane region" description="Helical" evidence="7">
    <location>
        <begin position="241"/>
        <end position="261"/>
    </location>
</feature>
<dbReference type="InterPro" id="IPR017871">
    <property type="entry name" value="ABC_transporter-like_CS"/>
</dbReference>
<evidence type="ECO:0000256" key="1">
    <source>
        <dbReference type="ARBA" id="ARBA00004651"/>
    </source>
</evidence>
<evidence type="ECO:0000256" key="2">
    <source>
        <dbReference type="ARBA" id="ARBA00022692"/>
    </source>
</evidence>
<keyword evidence="6 7" id="KW-0472">Membrane</keyword>
<name>A0A1V9G0N9_9BACT</name>
<dbReference type="PROSITE" id="PS50893">
    <property type="entry name" value="ABC_TRANSPORTER_2"/>
    <property type="match status" value="1"/>
</dbReference>
<comment type="subcellular location">
    <subcellularLocation>
        <location evidence="1">Cell membrane</location>
        <topology evidence="1">Multi-pass membrane protein</topology>
    </subcellularLocation>
</comment>
<dbReference type="Pfam" id="PF00664">
    <property type="entry name" value="ABC_membrane"/>
    <property type="match status" value="1"/>
</dbReference>
<accession>A0A1V9G0N9</accession>
<keyword evidence="3" id="KW-0547">Nucleotide-binding</keyword>
<feature type="transmembrane region" description="Helical" evidence="7">
    <location>
        <begin position="29"/>
        <end position="55"/>
    </location>
</feature>
<organism evidence="10 11">
    <name type="scientific">Niastella vici</name>
    <dbReference type="NCBI Taxonomy" id="1703345"/>
    <lineage>
        <taxon>Bacteria</taxon>
        <taxon>Pseudomonadati</taxon>
        <taxon>Bacteroidota</taxon>
        <taxon>Chitinophagia</taxon>
        <taxon>Chitinophagales</taxon>
        <taxon>Chitinophagaceae</taxon>
        <taxon>Niastella</taxon>
    </lineage>
</organism>
<dbReference type="InterPro" id="IPR003439">
    <property type="entry name" value="ABC_transporter-like_ATP-bd"/>
</dbReference>
<dbReference type="GO" id="GO:0015421">
    <property type="term" value="F:ABC-type oligopeptide transporter activity"/>
    <property type="evidence" value="ECO:0007669"/>
    <property type="project" value="TreeGrafter"/>
</dbReference>
<evidence type="ECO:0000313" key="10">
    <source>
        <dbReference type="EMBL" id="OQP64163.1"/>
    </source>
</evidence>
<feature type="transmembrane region" description="Helical" evidence="7">
    <location>
        <begin position="267"/>
        <end position="293"/>
    </location>
</feature>
<dbReference type="InterPro" id="IPR003593">
    <property type="entry name" value="AAA+_ATPase"/>
</dbReference>
<keyword evidence="4" id="KW-0067">ATP-binding</keyword>
<dbReference type="EMBL" id="LVYD01000043">
    <property type="protein sequence ID" value="OQP64163.1"/>
    <property type="molecule type" value="Genomic_DNA"/>
</dbReference>
<dbReference type="InterPro" id="IPR036640">
    <property type="entry name" value="ABC1_TM_sf"/>
</dbReference>
<dbReference type="SUPFAM" id="SSF90123">
    <property type="entry name" value="ABC transporter transmembrane region"/>
    <property type="match status" value="1"/>
</dbReference>
<keyword evidence="2 7" id="KW-0812">Transmembrane</keyword>
<feature type="domain" description="ABC transmembrane type-1" evidence="9">
    <location>
        <begin position="32"/>
        <end position="312"/>
    </location>
</feature>
<dbReference type="AlphaFoldDB" id="A0A1V9G0N9"/>
<evidence type="ECO:0000259" key="9">
    <source>
        <dbReference type="PROSITE" id="PS50929"/>
    </source>
</evidence>
<dbReference type="PANTHER" id="PTHR43394">
    <property type="entry name" value="ATP-DEPENDENT PERMEASE MDL1, MITOCHONDRIAL"/>
    <property type="match status" value="1"/>
</dbReference>
<proteinExistence type="predicted"/>
<evidence type="ECO:0000256" key="7">
    <source>
        <dbReference type="SAM" id="Phobius"/>
    </source>
</evidence>
<dbReference type="PROSITE" id="PS50929">
    <property type="entry name" value="ABC_TM1F"/>
    <property type="match status" value="1"/>
</dbReference>
<keyword evidence="11" id="KW-1185">Reference proteome</keyword>
<dbReference type="Gene3D" id="1.20.1560.10">
    <property type="entry name" value="ABC transporter type 1, transmembrane domain"/>
    <property type="match status" value="1"/>
</dbReference>
<dbReference type="Pfam" id="PF00005">
    <property type="entry name" value="ABC_tran"/>
    <property type="match status" value="1"/>
</dbReference>
<feature type="transmembrane region" description="Helical" evidence="7">
    <location>
        <begin position="172"/>
        <end position="192"/>
    </location>
</feature>
<dbReference type="InterPro" id="IPR011527">
    <property type="entry name" value="ABC1_TM_dom"/>
</dbReference>
<dbReference type="OrthoDB" id="9760358at2"/>
<dbReference type="Gene3D" id="3.40.50.300">
    <property type="entry name" value="P-loop containing nucleotide triphosphate hydrolases"/>
    <property type="match status" value="1"/>
</dbReference>
<feature type="domain" description="ABC transporter" evidence="8">
    <location>
        <begin position="345"/>
        <end position="579"/>
    </location>
</feature>
<dbReference type="InterPro" id="IPR027417">
    <property type="entry name" value="P-loop_NTPase"/>
</dbReference>
<dbReference type="RefSeq" id="WP_081147342.1">
    <property type="nucleotide sequence ID" value="NZ_LVYD01000043.1"/>
</dbReference>
<evidence type="ECO:0000256" key="5">
    <source>
        <dbReference type="ARBA" id="ARBA00022989"/>
    </source>
</evidence>
<gene>
    <name evidence="10" type="ORF">A3860_22420</name>
</gene>
<reference evidence="10 11" key="1">
    <citation type="submission" date="2016-03" db="EMBL/GenBank/DDBJ databases">
        <title>Niastella vici sp. nov., isolated from farmland soil.</title>
        <authorList>
            <person name="Chen L."/>
            <person name="Wang D."/>
            <person name="Yang S."/>
            <person name="Wang G."/>
        </authorList>
    </citation>
    <scope>NUCLEOTIDE SEQUENCE [LARGE SCALE GENOMIC DNA]</scope>
    <source>
        <strain evidence="10 11">DJ57</strain>
    </source>
</reference>
<feature type="transmembrane region" description="Helical" evidence="7">
    <location>
        <begin position="146"/>
        <end position="166"/>
    </location>
</feature>
<dbReference type="PROSITE" id="PS00211">
    <property type="entry name" value="ABC_TRANSPORTER_1"/>
    <property type="match status" value="1"/>
</dbReference>
<dbReference type="InterPro" id="IPR039421">
    <property type="entry name" value="Type_1_exporter"/>
</dbReference>
<dbReference type="PANTHER" id="PTHR43394:SF1">
    <property type="entry name" value="ATP-BINDING CASSETTE SUB-FAMILY B MEMBER 10, MITOCHONDRIAL"/>
    <property type="match status" value="1"/>
</dbReference>
<dbReference type="SUPFAM" id="SSF52540">
    <property type="entry name" value="P-loop containing nucleoside triphosphate hydrolases"/>
    <property type="match status" value="1"/>
</dbReference>
<dbReference type="GO" id="GO:0016887">
    <property type="term" value="F:ATP hydrolysis activity"/>
    <property type="evidence" value="ECO:0007669"/>
    <property type="project" value="InterPro"/>
</dbReference>
<evidence type="ECO:0000259" key="8">
    <source>
        <dbReference type="PROSITE" id="PS50893"/>
    </source>
</evidence>
<dbReference type="Proteomes" id="UP000192796">
    <property type="component" value="Unassembled WGS sequence"/>
</dbReference>
<dbReference type="GO" id="GO:0005524">
    <property type="term" value="F:ATP binding"/>
    <property type="evidence" value="ECO:0007669"/>
    <property type="project" value="UniProtKB-KW"/>
</dbReference>
<evidence type="ECO:0000313" key="11">
    <source>
        <dbReference type="Proteomes" id="UP000192796"/>
    </source>
</evidence>
<sequence>MKYQLNTPTTKPFTALRKLMPVLQGERKLLSVAFLALIGNTLTSLIAPLIIAHTINTAILQKDYPGVVSASLWVFALYLLGFIASYFQTRWMGAVGQHILFSLRNQLFSKLQSLPVAFFSQNKAGDLISRINNDTDKLNQFFSQGLLQFVGNLFMMIGAAVFILAVHIKLGLAALAPAVVVLLFTKFISPWIKKRNAASLQSVGGMSAEIQESLDNFKVVVAFNRRDYFNKRFAAINTQNYRRAVAAGVANNIFIPLYGLAGNIAQIIVLFFGIFLLAHGQFTIGFMISYFVYLSRFYDPMRQIAGIWPIFQVAMAGWDRISAVLAMESDMPVLTLESANGKGLLEFREVSFSYGDKEVLQKVNFTLERGKTYAFVGPTGGGKTTTASLMARLYDPVSGEVLLDGKDIRTYKTEERSQKIGFILQEPFLFTGTLYDNILYGNEMYQKYSPEQLNEILQQKGLLHILERFDKRLETPVSSKGESMSLGQRQLIAFVRALLREPELLILDEATANIDTVTEQLLGEILNKLPAETTQIVIAHRLNTIEKADEIFFVNAGQIIQAGSFDHAIHLLMEGKRVS</sequence>
<dbReference type="SMART" id="SM00382">
    <property type="entry name" value="AAA"/>
    <property type="match status" value="1"/>
</dbReference>
<feature type="transmembrane region" description="Helical" evidence="7">
    <location>
        <begin position="67"/>
        <end position="87"/>
    </location>
</feature>
<evidence type="ECO:0000256" key="6">
    <source>
        <dbReference type="ARBA" id="ARBA00023136"/>
    </source>
</evidence>
<evidence type="ECO:0000256" key="4">
    <source>
        <dbReference type="ARBA" id="ARBA00022840"/>
    </source>
</evidence>
<dbReference type="GO" id="GO:0005886">
    <property type="term" value="C:plasma membrane"/>
    <property type="evidence" value="ECO:0007669"/>
    <property type="project" value="UniProtKB-SubCell"/>
</dbReference>